<keyword evidence="4" id="KW-0175">Coiled coil</keyword>
<dbReference type="InterPro" id="IPR050469">
    <property type="entry name" value="Diguanylate_Cyclase"/>
</dbReference>
<dbReference type="InterPro" id="IPR029787">
    <property type="entry name" value="Nucleotide_cyclase"/>
</dbReference>
<dbReference type="NCBIfam" id="TIGR00254">
    <property type="entry name" value="GGDEF"/>
    <property type="match status" value="1"/>
</dbReference>
<dbReference type="Gene3D" id="3.30.70.270">
    <property type="match status" value="1"/>
</dbReference>
<sequence length="268" mass="30655">MTEPGRPSAGEDPVAWLESLLCAPEHRDNPLLPALEVLLARDREQRARLERLLRISDCSHDVARSHTQELLQQYDKQLRRLEKITRISDRYQQNLLELNERLRQAALRDPLTGLANRRLLMARLQEEQERQRRTGEVFSLAMLDVDHFKRINDAFGHDAGDQVLCRMAGAIERQLRRYDLCARWGGEEFLILLPATPLAQARQMAERVMTAVREISLADIDEAIALTASIGLVQWRPDEGIDGTIQRADSALIQAKRNGRDRLQMAPS</sequence>
<evidence type="ECO:0000259" key="5">
    <source>
        <dbReference type="PROSITE" id="PS50887"/>
    </source>
</evidence>
<comment type="cofactor">
    <cofactor evidence="1">
        <name>Mg(2+)</name>
        <dbReference type="ChEBI" id="CHEBI:18420"/>
    </cofactor>
</comment>
<feature type="coiled-coil region" evidence="4">
    <location>
        <begin position="64"/>
        <end position="108"/>
    </location>
</feature>
<evidence type="ECO:0000313" key="6">
    <source>
        <dbReference type="EMBL" id="PSJ44781.1"/>
    </source>
</evidence>
<keyword evidence="7" id="KW-1185">Reference proteome</keyword>
<protein>
    <recommendedName>
        <fullName evidence="2">diguanylate cyclase</fullName>
        <ecNumber evidence="2">2.7.7.65</ecNumber>
    </recommendedName>
</protein>
<name>A0A2P7R3H2_9GAMM</name>
<dbReference type="Pfam" id="PF00990">
    <property type="entry name" value="GGDEF"/>
    <property type="match status" value="1"/>
</dbReference>
<evidence type="ECO:0000256" key="2">
    <source>
        <dbReference type="ARBA" id="ARBA00012528"/>
    </source>
</evidence>
<dbReference type="Proteomes" id="UP000240243">
    <property type="component" value="Unassembled WGS sequence"/>
</dbReference>
<dbReference type="PANTHER" id="PTHR45138">
    <property type="entry name" value="REGULATORY COMPONENTS OF SENSORY TRANSDUCTION SYSTEM"/>
    <property type="match status" value="1"/>
</dbReference>
<dbReference type="EMBL" id="PXYG01000005">
    <property type="protein sequence ID" value="PSJ44781.1"/>
    <property type="molecule type" value="Genomic_DNA"/>
</dbReference>
<evidence type="ECO:0000256" key="4">
    <source>
        <dbReference type="SAM" id="Coils"/>
    </source>
</evidence>
<dbReference type="EC" id="2.7.7.65" evidence="2"/>
<dbReference type="GO" id="GO:0005886">
    <property type="term" value="C:plasma membrane"/>
    <property type="evidence" value="ECO:0007669"/>
    <property type="project" value="TreeGrafter"/>
</dbReference>
<dbReference type="GO" id="GO:0052621">
    <property type="term" value="F:diguanylate cyclase activity"/>
    <property type="evidence" value="ECO:0007669"/>
    <property type="project" value="UniProtKB-EC"/>
</dbReference>
<dbReference type="InterPro" id="IPR043128">
    <property type="entry name" value="Rev_trsase/Diguanyl_cyclase"/>
</dbReference>
<evidence type="ECO:0000256" key="3">
    <source>
        <dbReference type="ARBA" id="ARBA00034247"/>
    </source>
</evidence>
<dbReference type="OrthoDB" id="9812260at2"/>
<dbReference type="SUPFAM" id="SSF55073">
    <property type="entry name" value="Nucleotide cyclase"/>
    <property type="match status" value="1"/>
</dbReference>
<dbReference type="FunFam" id="3.30.70.270:FF:000001">
    <property type="entry name" value="Diguanylate cyclase domain protein"/>
    <property type="match status" value="1"/>
</dbReference>
<dbReference type="AlphaFoldDB" id="A0A2P7R3H2"/>
<evidence type="ECO:0000256" key="1">
    <source>
        <dbReference type="ARBA" id="ARBA00001946"/>
    </source>
</evidence>
<gene>
    <name evidence="6" type="ORF">C7H85_12450</name>
</gene>
<accession>A0A2P7R3H2</accession>
<proteinExistence type="predicted"/>
<dbReference type="SMART" id="SM00267">
    <property type="entry name" value="GGDEF"/>
    <property type="match status" value="1"/>
</dbReference>
<dbReference type="GO" id="GO:1902201">
    <property type="term" value="P:negative regulation of bacterial-type flagellum-dependent cell motility"/>
    <property type="evidence" value="ECO:0007669"/>
    <property type="project" value="TreeGrafter"/>
</dbReference>
<evidence type="ECO:0000313" key="7">
    <source>
        <dbReference type="Proteomes" id="UP000240243"/>
    </source>
</evidence>
<reference evidence="6 7" key="1">
    <citation type="submission" date="2018-03" db="EMBL/GenBank/DDBJ databases">
        <title>The draft genome of Zobellella sp. 59N8.</title>
        <authorList>
            <person name="Liu L."/>
            <person name="Li L."/>
            <person name="Zhang X."/>
            <person name="Liang L."/>
            <person name="Wang T."/>
        </authorList>
    </citation>
    <scope>NUCLEOTIDE SEQUENCE [LARGE SCALE GENOMIC DNA]</scope>
    <source>
        <strain evidence="6 7">59N8</strain>
    </source>
</reference>
<dbReference type="NCBIfam" id="NF038266">
    <property type="entry name" value="diguan_SiaD"/>
    <property type="match status" value="1"/>
</dbReference>
<dbReference type="PANTHER" id="PTHR45138:SF9">
    <property type="entry name" value="DIGUANYLATE CYCLASE DGCM-RELATED"/>
    <property type="match status" value="1"/>
</dbReference>
<dbReference type="CDD" id="cd01949">
    <property type="entry name" value="GGDEF"/>
    <property type="match status" value="1"/>
</dbReference>
<comment type="catalytic activity">
    <reaction evidence="3">
        <text>2 GTP = 3',3'-c-di-GMP + 2 diphosphate</text>
        <dbReference type="Rhea" id="RHEA:24898"/>
        <dbReference type="ChEBI" id="CHEBI:33019"/>
        <dbReference type="ChEBI" id="CHEBI:37565"/>
        <dbReference type="ChEBI" id="CHEBI:58805"/>
        <dbReference type="EC" id="2.7.7.65"/>
    </reaction>
</comment>
<organism evidence="6 7">
    <name type="scientific">Zobellella endophytica</name>
    <dbReference type="NCBI Taxonomy" id="2116700"/>
    <lineage>
        <taxon>Bacteria</taxon>
        <taxon>Pseudomonadati</taxon>
        <taxon>Pseudomonadota</taxon>
        <taxon>Gammaproteobacteria</taxon>
        <taxon>Aeromonadales</taxon>
        <taxon>Aeromonadaceae</taxon>
        <taxon>Zobellella</taxon>
    </lineage>
</organism>
<dbReference type="InterPro" id="IPR000160">
    <property type="entry name" value="GGDEF_dom"/>
</dbReference>
<dbReference type="GO" id="GO:0043709">
    <property type="term" value="P:cell adhesion involved in single-species biofilm formation"/>
    <property type="evidence" value="ECO:0007669"/>
    <property type="project" value="TreeGrafter"/>
</dbReference>
<feature type="domain" description="GGDEF" evidence="5">
    <location>
        <begin position="136"/>
        <end position="268"/>
    </location>
</feature>
<dbReference type="RefSeq" id="WP_106730032.1">
    <property type="nucleotide sequence ID" value="NZ_PXYG01000005.1"/>
</dbReference>
<comment type="caution">
    <text evidence="6">The sequence shown here is derived from an EMBL/GenBank/DDBJ whole genome shotgun (WGS) entry which is preliminary data.</text>
</comment>
<dbReference type="PROSITE" id="PS50887">
    <property type="entry name" value="GGDEF"/>
    <property type="match status" value="1"/>
</dbReference>